<reference evidence="10" key="1">
    <citation type="submission" date="2016-10" db="EMBL/GenBank/DDBJ databases">
        <authorList>
            <person name="Varghese N."/>
            <person name="Submissions S."/>
        </authorList>
    </citation>
    <scope>NUCLEOTIDE SEQUENCE [LARGE SCALE GENOMIC DNA]</scope>
    <source>
        <strain evidence="10">DSM 10146</strain>
    </source>
</reference>
<dbReference type="PANTHER" id="PTHR47354">
    <property type="entry name" value="NADH OXIDOREDUCTASE HCR"/>
    <property type="match status" value="1"/>
</dbReference>
<sequence length="335" mass="36106">MAYATTLAAQPFPDIYPAKQTLRLTAKRTAAEGIVAFEFSSLDGAPLPPFGAGDHIMIDLGPQMSRAYSLCNDPAETHRYVIAVLKEPDGKGGSVAMHALDEGAEVAVSLPRNNFALVLGAKRHILLAGGIGITPLLSMAHALSRHKADFVLHYGVRDLSRMALRDLIQAGPFADQCMLHVDGHADYPAYDIPQILAEPNPDTHVYVCGPTPFIDHVATVAKANGWDPDQIHWEYFVAPETDDPAEKVSFEIELVPGGEIVTVGPEESVVEALEREGIFVLTSCAEGVCGTCLLELVEGEPDHRDHYLSDADKARGDCFMGCVSRAAGGRLRIKL</sequence>
<dbReference type="GO" id="GO:0032259">
    <property type="term" value="P:methylation"/>
    <property type="evidence" value="ECO:0007669"/>
    <property type="project" value="UniProtKB-KW"/>
</dbReference>
<dbReference type="InterPro" id="IPR017938">
    <property type="entry name" value="Riboflavin_synthase-like_b-brl"/>
</dbReference>
<dbReference type="EMBL" id="FNAV01000024">
    <property type="protein sequence ID" value="SDF49609.1"/>
    <property type="molecule type" value="Genomic_DNA"/>
</dbReference>
<evidence type="ECO:0000256" key="3">
    <source>
        <dbReference type="ARBA" id="ARBA00022723"/>
    </source>
</evidence>
<dbReference type="InterPro" id="IPR001433">
    <property type="entry name" value="OxRdtase_FAD/NAD-bd"/>
</dbReference>
<evidence type="ECO:0000313" key="10">
    <source>
        <dbReference type="Proteomes" id="UP000198994"/>
    </source>
</evidence>
<dbReference type="GO" id="GO:0046872">
    <property type="term" value="F:metal ion binding"/>
    <property type="evidence" value="ECO:0007669"/>
    <property type="project" value="UniProtKB-KW"/>
</dbReference>
<dbReference type="InterPro" id="IPR001041">
    <property type="entry name" value="2Fe-2S_ferredoxin-type"/>
</dbReference>
<dbReference type="Pfam" id="PF00111">
    <property type="entry name" value="Fer2"/>
    <property type="match status" value="1"/>
</dbReference>
<dbReference type="SUPFAM" id="SSF63380">
    <property type="entry name" value="Riboflavin synthase domain-like"/>
    <property type="match status" value="1"/>
</dbReference>
<keyword evidence="5" id="KW-0408">Iron</keyword>
<dbReference type="InterPro" id="IPR036010">
    <property type="entry name" value="2Fe-2S_ferredoxin-like_sf"/>
</dbReference>
<dbReference type="GO" id="GO:0016491">
    <property type="term" value="F:oxidoreductase activity"/>
    <property type="evidence" value="ECO:0007669"/>
    <property type="project" value="UniProtKB-KW"/>
</dbReference>
<dbReference type="InterPro" id="IPR050415">
    <property type="entry name" value="MRET"/>
</dbReference>
<dbReference type="InterPro" id="IPR012675">
    <property type="entry name" value="Beta-grasp_dom_sf"/>
</dbReference>
<keyword evidence="9" id="KW-0489">Methyltransferase</keyword>
<dbReference type="Pfam" id="PF00175">
    <property type="entry name" value="NAD_binding_1"/>
    <property type="match status" value="1"/>
</dbReference>
<keyword evidence="10" id="KW-1185">Reference proteome</keyword>
<dbReference type="AlphaFoldDB" id="A0A1G7LKY7"/>
<dbReference type="Proteomes" id="UP000198994">
    <property type="component" value="Unassembled WGS sequence"/>
</dbReference>
<dbReference type="Gene3D" id="3.40.50.80">
    <property type="entry name" value="Nucleotide-binding domain of ferredoxin-NADP reductase (FNR) module"/>
    <property type="match status" value="1"/>
</dbReference>
<keyword evidence="3" id="KW-0479">Metal-binding</keyword>
<dbReference type="GO" id="GO:0008168">
    <property type="term" value="F:methyltransferase activity"/>
    <property type="evidence" value="ECO:0007669"/>
    <property type="project" value="UniProtKB-KW"/>
</dbReference>
<evidence type="ECO:0000256" key="5">
    <source>
        <dbReference type="ARBA" id="ARBA00023004"/>
    </source>
</evidence>
<evidence type="ECO:0000256" key="1">
    <source>
        <dbReference type="ARBA" id="ARBA00022630"/>
    </source>
</evidence>
<evidence type="ECO:0000259" key="8">
    <source>
        <dbReference type="PROSITE" id="PS51384"/>
    </source>
</evidence>
<evidence type="ECO:0000256" key="6">
    <source>
        <dbReference type="ARBA" id="ARBA00023014"/>
    </source>
</evidence>
<dbReference type="Gene3D" id="2.40.30.10">
    <property type="entry name" value="Translation factors"/>
    <property type="match status" value="1"/>
</dbReference>
<protein>
    <submittedName>
        <fullName evidence="9">Vanillate O-demethylase ferredoxin subunit</fullName>
    </submittedName>
</protein>
<dbReference type="InterPro" id="IPR006058">
    <property type="entry name" value="2Fe2S_fd_BS"/>
</dbReference>
<keyword evidence="9" id="KW-0808">Transferase</keyword>
<dbReference type="PRINTS" id="PR00409">
    <property type="entry name" value="PHDIOXRDTASE"/>
</dbReference>
<keyword evidence="4" id="KW-0560">Oxidoreductase</keyword>
<dbReference type="PROSITE" id="PS51384">
    <property type="entry name" value="FAD_FR"/>
    <property type="match status" value="1"/>
</dbReference>
<name>A0A1G7LKY7_9RHOB</name>
<dbReference type="PROSITE" id="PS51085">
    <property type="entry name" value="2FE2S_FER_2"/>
    <property type="match status" value="1"/>
</dbReference>
<dbReference type="SUPFAM" id="SSF52343">
    <property type="entry name" value="Ferredoxin reductase-like, C-terminal NADP-linked domain"/>
    <property type="match status" value="1"/>
</dbReference>
<dbReference type="InterPro" id="IPR017927">
    <property type="entry name" value="FAD-bd_FR_type"/>
</dbReference>
<dbReference type="PANTHER" id="PTHR47354:SF1">
    <property type="entry name" value="CARNITINE MONOOXYGENASE REDUCTASE SUBUNIT"/>
    <property type="match status" value="1"/>
</dbReference>
<keyword evidence="6" id="KW-0411">Iron-sulfur</keyword>
<dbReference type="PROSITE" id="PS00197">
    <property type="entry name" value="2FE2S_FER_1"/>
    <property type="match status" value="1"/>
</dbReference>
<dbReference type="RefSeq" id="WP_089963692.1">
    <property type="nucleotide sequence ID" value="NZ_FNAV01000024.1"/>
</dbReference>
<proteinExistence type="predicted"/>
<dbReference type="InterPro" id="IPR039261">
    <property type="entry name" value="FNR_nucleotide-bd"/>
</dbReference>
<feature type="domain" description="FAD-binding FR-type" evidence="8">
    <location>
        <begin position="17"/>
        <end position="118"/>
    </location>
</feature>
<evidence type="ECO:0000259" key="7">
    <source>
        <dbReference type="PROSITE" id="PS51085"/>
    </source>
</evidence>
<dbReference type="STRING" id="282683.SAMN04488105_12442"/>
<dbReference type="CDD" id="cd00207">
    <property type="entry name" value="fer2"/>
    <property type="match status" value="1"/>
</dbReference>
<dbReference type="OrthoDB" id="9792185at2"/>
<evidence type="ECO:0000313" key="9">
    <source>
        <dbReference type="EMBL" id="SDF49609.1"/>
    </source>
</evidence>
<keyword evidence="1" id="KW-0285">Flavoprotein</keyword>
<evidence type="ECO:0000256" key="4">
    <source>
        <dbReference type="ARBA" id="ARBA00023002"/>
    </source>
</evidence>
<dbReference type="CDD" id="cd06185">
    <property type="entry name" value="PDR_like"/>
    <property type="match status" value="1"/>
</dbReference>
<dbReference type="SUPFAM" id="SSF54292">
    <property type="entry name" value="2Fe-2S ferredoxin-like"/>
    <property type="match status" value="1"/>
</dbReference>
<dbReference type="GO" id="GO:0051537">
    <property type="term" value="F:2 iron, 2 sulfur cluster binding"/>
    <property type="evidence" value="ECO:0007669"/>
    <property type="project" value="UniProtKB-KW"/>
</dbReference>
<evidence type="ECO:0000256" key="2">
    <source>
        <dbReference type="ARBA" id="ARBA00022714"/>
    </source>
</evidence>
<feature type="domain" description="2Fe-2S ferredoxin-type" evidence="7">
    <location>
        <begin position="246"/>
        <end position="335"/>
    </location>
</feature>
<gene>
    <name evidence="9" type="ORF">SAMN04488105_12442</name>
</gene>
<accession>A0A1G7LKY7</accession>
<dbReference type="Gene3D" id="3.10.20.30">
    <property type="match status" value="1"/>
</dbReference>
<organism evidence="9 10">
    <name type="scientific">Salipiger thiooxidans</name>
    <dbReference type="NCBI Taxonomy" id="282683"/>
    <lineage>
        <taxon>Bacteria</taxon>
        <taxon>Pseudomonadati</taxon>
        <taxon>Pseudomonadota</taxon>
        <taxon>Alphaproteobacteria</taxon>
        <taxon>Rhodobacterales</taxon>
        <taxon>Roseobacteraceae</taxon>
        <taxon>Salipiger</taxon>
    </lineage>
</organism>
<keyword evidence="2" id="KW-0001">2Fe-2S</keyword>